<feature type="domain" description="L,D-TPase catalytic" evidence="7">
    <location>
        <begin position="323"/>
        <end position="457"/>
    </location>
</feature>
<evidence type="ECO:0000256" key="4">
    <source>
        <dbReference type="ARBA" id="ARBA00022984"/>
    </source>
</evidence>
<proteinExistence type="predicted"/>
<evidence type="ECO:0000256" key="2">
    <source>
        <dbReference type="ARBA" id="ARBA00022679"/>
    </source>
</evidence>
<evidence type="ECO:0000256" key="3">
    <source>
        <dbReference type="ARBA" id="ARBA00022960"/>
    </source>
</evidence>
<dbReference type="InterPro" id="IPR005490">
    <property type="entry name" value="LD_TPept_cat_dom"/>
</dbReference>
<dbReference type="SUPFAM" id="SSF141523">
    <property type="entry name" value="L,D-transpeptidase catalytic domain-like"/>
    <property type="match status" value="1"/>
</dbReference>
<keyword evidence="9" id="KW-1185">Reference proteome</keyword>
<dbReference type="AlphaFoldDB" id="A0A239DFC2"/>
<comment type="pathway">
    <text evidence="1">Cell wall biogenesis; peptidoglycan biosynthesis.</text>
</comment>
<evidence type="ECO:0000313" key="9">
    <source>
        <dbReference type="Proteomes" id="UP000198304"/>
    </source>
</evidence>
<sequence>MYKKITLILMVVLMVIVPGCSAYRRSVPPSETPPPRQQSTPSGDLTKEDRLAKSDLEAVEENINGYNIEDDLRITQTTEQEEENRISCLSEEQKAQVLENIGSKRMNTVLEEYDSPLPETINASIQYFQYDMAFDYFLITAEDGAEIRENPIPDATVVDRVENLDKVSLLQRVEGEELEGSEIWYRVAFANGDEINEGYLHSTTGTPRNFRFERMQNAINQLKQQVDEGNLHFISNYKNQNGAPPQEGDAAVDEYGYRVYHSAPAYEQADTDSDFRYIPDGMLIRILEETDAFYYVNVPTFDGDYYIPKQYIDPDVTLSQLNHVVVVDRNQQNQASFEVSEQGLNLVSYTLSTTGIPGDFSFETTLGTYKAIEKRDRFEYLQSGTQDIAGYAPFAIRFTGGAYIHGVPVAYEEQDGEKVDPGLIEYLHTIGTFPRSNMCVRNFTSHVEFLYNWMDIQNGAVIVIE</sequence>
<dbReference type="GO" id="GO:0016740">
    <property type="term" value="F:transferase activity"/>
    <property type="evidence" value="ECO:0007669"/>
    <property type="project" value="UniProtKB-KW"/>
</dbReference>
<evidence type="ECO:0000256" key="1">
    <source>
        <dbReference type="ARBA" id="ARBA00004752"/>
    </source>
</evidence>
<keyword evidence="5" id="KW-0961">Cell wall biogenesis/degradation</keyword>
<dbReference type="GO" id="GO:0008360">
    <property type="term" value="P:regulation of cell shape"/>
    <property type="evidence" value="ECO:0007669"/>
    <property type="project" value="UniProtKB-KW"/>
</dbReference>
<keyword evidence="2" id="KW-0808">Transferase</keyword>
<dbReference type="InterPro" id="IPR038063">
    <property type="entry name" value="Transpep_catalytic_dom"/>
</dbReference>
<protein>
    <submittedName>
        <fullName evidence="8">L,D-transpeptidase catalytic domain</fullName>
    </submittedName>
</protein>
<reference evidence="8 9" key="1">
    <citation type="submission" date="2017-06" db="EMBL/GenBank/DDBJ databases">
        <authorList>
            <person name="Kim H.J."/>
            <person name="Triplett B.A."/>
        </authorList>
    </citation>
    <scope>NUCLEOTIDE SEQUENCE [LARGE SCALE GENOMIC DNA]</scope>
    <source>
        <strain evidence="8 9">SCA</strain>
    </source>
</reference>
<evidence type="ECO:0000256" key="5">
    <source>
        <dbReference type="ARBA" id="ARBA00023316"/>
    </source>
</evidence>
<evidence type="ECO:0000256" key="6">
    <source>
        <dbReference type="SAM" id="MobiDB-lite"/>
    </source>
</evidence>
<evidence type="ECO:0000313" key="8">
    <source>
        <dbReference type="EMBL" id="SNS30571.1"/>
    </source>
</evidence>
<organism evidence="8 9">
    <name type="scientific">Anaerovirgula multivorans</name>
    <dbReference type="NCBI Taxonomy" id="312168"/>
    <lineage>
        <taxon>Bacteria</taxon>
        <taxon>Bacillati</taxon>
        <taxon>Bacillota</taxon>
        <taxon>Clostridia</taxon>
        <taxon>Peptostreptococcales</taxon>
        <taxon>Natronincolaceae</taxon>
        <taxon>Anaerovirgula</taxon>
    </lineage>
</organism>
<dbReference type="GO" id="GO:0009252">
    <property type="term" value="P:peptidoglycan biosynthetic process"/>
    <property type="evidence" value="ECO:0007669"/>
    <property type="project" value="UniProtKB-UniPathway"/>
</dbReference>
<keyword evidence="4" id="KW-0573">Peptidoglycan synthesis</keyword>
<dbReference type="Pfam" id="PF03734">
    <property type="entry name" value="YkuD"/>
    <property type="match status" value="1"/>
</dbReference>
<keyword evidence="3" id="KW-0133">Cell shape</keyword>
<dbReference type="UniPathway" id="UPA00219"/>
<gene>
    <name evidence="8" type="ORF">SAMN05446037_1007129</name>
</gene>
<accession>A0A239DFC2</accession>
<dbReference type="GO" id="GO:0071555">
    <property type="term" value="P:cell wall organization"/>
    <property type="evidence" value="ECO:0007669"/>
    <property type="project" value="UniProtKB-KW"/>
</dbReference>
<dbReference type="OrthoDB" id="92744at2"/>
<dbReference type="Gene3D" id="2.40.440.10">
    <property type="entry name" value="L,D-transpeptidase catalytic domain-like"/>
    <property type="match status" value="1"/>
</dbReference>
<dbReference type="RefSeq" id="WP_089282635.1">
    <property type="nucleotide sequence ID" value="NZ_FZOJ01000007.1"/>
</dbReference>
<evidence type="ECO:0000259" key="7">
    <source>
        <dbReference type="Pfam" id="PF03734"/>
    </source>
</evidence>
<name>A0A239DFC2_9FIRM</name>
<feature type="region of interest" description="Disordered" evidence="6">
    <location>
        <begin position="25"/>
        <end position="49"/>
    </location>
</feature>
<dbReference type="Proteomes" id="UP000198304">
    <property type="component" value="Unassembled WGS sequence"/>
</dbReference>
<dbReference type="CDD" id="cd16913">
    <property type="entry name" value="YkuD_like"/>
    <property type="match status" value="1"/>
</dbReference>
<dbReference type="EMBL" id="FZOJ01000007">
    <property type="protein sequence ID" value="SNS30571.1"/>
    <property type="molecule type" value="Genomic_DNA"/>
</dbReference>